<evidence type="ECO:0000313" key="2">
    <source>
        <dbReference type="EMBL" id="MFC3760400.1"/>
    </source>
</evidence>
<reference evidence="3" key="1">
    <citation type="journal article" date="2019" name="Int. J. Syst. Evol. Microbiol.">
        <title>The Global Catalogue of Microorganisms (GCM) 10K type strain sequencing project: providing services to taxonomists for standard genome sequencing and annotation.</title>
        <authorList>
            <consortium name="The Broad Institute Genomics Platform"/>
            <consortium name="The Broad Institute Genome Sequencing Center for Infectious Disease"/>
            <person name="Wu L."/>
            <person name="Ma J."/>
        </authorList>
    </citation>
    <scope>NUCLEOTIDE SEQUENCE [LARGE SCALE GENOMIC DNA]</scope>
    <source>
        <strain evidence="3">CGMCC 4.7241</strain>
    </source>
</reference>
<protein>
    <submittedName>
        <fullName evidence="2">DUF5829 family protein</fullName>
    </submittedName>
</protein>
<feature type="chain" id="PRO_5045927040" evidence="1">
    <location>
        <begin position="29"/>
        <end position="315"/>
    </location>
</feature>
<gene>
    <name evidence="2" type="ORF">ACFOUW_06100</name>
</gene>
<evidence type="ECO:0000256" key="1">
    <source>
        <dbReference type="SAM" id="SignalP"/>
    </source>
</evidence>
<dbReference type="Pfam" id="PF19147">
    <property type="entry name" value="DUF5829"/>
    <property type="match status" value="1"/>
</dbReference>
<dbReference type="InterPro" id="IPR043869">
    <property type="entry name" value="DUF5829"/>
</dbReference>
<proteinExistence type="predicted"/>
<dbReference type="RefSeq" id="WP_205122551.1">
    <property type="nucleotide sequence ID" value="NZ_JAFBCM010000001.1"/>
</dbReference>
<organism evidence="2 3">
    <name type="scientific">Tenggerimyces flavus</name>
    <dbReference type="NCBI Taxonomy" id="1708749"/>
    <lineage>
        <taxon>Bacteria</taxon>
        <taxon>Bacillati</taxon>
        <taxon>Actinomycetota</taxon>
        <taxon>Actinomycetes</taxon>
        <taxon>Propionibacteriales</taxon>
        <taxon>Nocardioidaceae</taxon>
        <taxon>Tenggerimyces</taxon>
    </lineage>
</organism>
<comment type="caution">
    <text evidence="2">The sequence shown here is derived from an EMBL/GenBank/DDBJ whole genome shotgun (WGS) entry which is preliminary data.</text>
</comment>
<dbReference type="Proteomes" id="UP001595699">
    <property type="component" value="Unassembled WGS sequence"/>
</dbReference>
<dbReference type="EMBL" id="JBHRZH010000005">
    <property type="protein sequence ID" value="MFC3760400.1"/>
    <property type="molecule type" value="Genomic_DNA"/>
</dbReference>
<keyword evidence="3" id="KW-1185">Reference proteome</keyword>
<accession>A0ABV7Y571</accession>
<name>A0ABV7Y571_9ACTN</name>
<evidence type="ECO:0000313" key="3">
    <source>
        <dbReference type="Proteomes" id="UP001595699"/>
    </source>
</evidence>
<feature type="signal peptide" evidence="1">
    <location>
        <begin position="1"/>
        <end position="28"/>
    </location>
</feature>
<sequence length="315" mass="34288">MLSLIRRVALIALPIVALATAIPATASAAPESEAGNAPVYLNHTYGLFSEATMKALQTNAYLKDTFGTVETRTTTRPDLTYTGTYVYGRETYLEAFPDGTFGLGTDFMGLALGDEKAGGIESVQARWAREFGADGVSPVDMISRNVNGVNVPWFKTVNPKWAETSPTTFVWNMEYVPDAGKDTPRNRREGLVTKYDPSKLVENIQAVVYGLSDSDRANFRRTLAAVGWRIVNTGDGFTAFTPIDNGTSRVIHVTPAKPGRQGLLGLVWKLNRTPARHVEQLGDAVLEVGVHRLPFATLWFVPPTAADQAAVIPTR</sequence>
<keyword evidence="1" id="KW-0732">Signal</keyword>